<gene>
    <name evidence="1" type="ORF">CHS0354_018913</name>
</gene>
<keyword evidence="2" id="KW-1185">Reference proteome</keyword>
<dbReference type="EMBL" id="JAEAOA010001156">
    <property type="protein sequence ID" value="KAK3576365.1"/>
    <property type="molecule type" value="Genomic_DNA"/>
</dbReference>
<reference evidence="1" key="3">
    <citation type="submission" date="2023-05" db="EMBL/GenBank/DDBJ databases">
        <authorList>
            <person name="Smith C.H."/>
        </authorList>
    </citation>
    <scope>NUCLEOTIDE SEQUENCE</scope>
    <source>
        <strain evidence="1">CHS0354</strain>
        <tissue evidence="1">Mantle</tissue>
    </source>
</reference>
<accession>A0AAE0RN44</accession>
<reference evidence="1" key="2">
    <citation type="journal article" date="2021" name="Genome Biol. Evol.">
        <title>Developing a high-quality reference genome for a parasitic bivalve with doubly uniparental inheritance (Bivalvia: Unionida).</title>
        <authorList>
            <person name="Smith C.H."/>
        </authorList>
    </citation>
    <scope>NUCLEOTIDE SEQUENCE</scope>
    <source>
        <strain evidence="1">CHS0354</strain>
        <tissue evidence="1">Mantle</tissue>
    </source>
</reference>
<reference evidence="1" key="1">
    <citation type="journal article" date="2021" name="Genome Biol. Evol.">
        <title>A High-Quality Reference Genome for a Parasitic Bivalve with Doubly Uniparental Inheritance (Bivalvia: Unionida).</title>
        <authorList>
            <person name="Smith C.H."/>
        </authorList>
    </citation>
    <scope>NUCLEOTIDE SEQUENCE</scope>
    <source>
        <strain evidence="1">CHS0354</strain>
    </source>
</reference>
<feature type="non-terminal residue" evidence="1">
    <location>
        <position position="66"/>
    </location>
</feature>
<protein>
    <submittedName>
        <fullName evidence="1">Uncharacterized protein</fullName>
    </submittedName>
</protein>
<evidence type="ECO:0000313" key="2">
    <source>
        <dbReference type="Proteomes" id="UP001195483"/>
    </source>
</evidence>
<comment type="caution">
    <text evidence="1">The sequence shown here is derived from an EMBL/GenBank/DDBJ whole genome shotgun (WGS) entry which is preliminary data.</text>
</comment>
<evidence type="ECO:0000313" key="1">
    <source>
        <dbReference type="EMBL" id="KAK3576365.1"/>
    </source>
</evidence>
<dbReference type="Proteomes" id="UP001195483">
    <property type="component" value="Unassembled WGS sequence"/>
</dbReference>
<dbReference type="AlphaFoldDB" id="A0AAE0RN44"/>
<proteinExistence type="predicted"/>
<name>A0AAE0RN44_9BIVA</name>
<organism evidence="1 2">
    <name type="scientific">Potamilus streckersoni</name>
    <dbReference type="NCBI Taxonomy" id="2493646"/>
    <lineage>
        <taxon>Eukaryota</taxon>
        <taxon>Metazoa</taxon>
        <taxon>Spiralia</taxon>
        <taxon>Lophotrochozoa</taxon>
        <taxon>Mollusca</taxon>
        <taxon>Bivalvia</taxon>
        <taxon>Autobranchia</taxon>
        <taxon>Heteroconchia</taxon>
        <taxon>Palaeoheterodonta</taxon>
        <taxon>Unionida</taxon>
        <taxon>Unionoidea</taxon>
        <taxon>Unionidae</taxon>
        <taxon>Ambleminae</taxon>
        <taxon>Lampsilini</taxon>
        <taxon>Potamilus</taxon>
    </lineage>
</organism>
<sequence>MKRFNLSGSQRDQFNQLLNRVTQYPLPDCVKFIKFEYVFKGVFEVTGLYEHIAKYKTLSGKSIDEA</sequence>